<comment type="caution">
    <text evidence="2">The sequence shown here is derived from an EMBL/GenBank/DDBJ whole genome shotgun (WGS) entry which is preliminary data.</text>
</comment>
<sequence length="102" mass="10720">MEGKPDGSHLGKLLEQERHIDDPVLHRTGGMRGGASHPPARASSLANRPEQSSAPISEPCGGTSVREMEVPRTASPKTSDADVPRPASYDKQEHGVAIADSG</sequence>
<evidence type="ECO:0000313" key="2">
    <source>
        <dbReference type="EMBL" id="KAF4754041.1"/>
    </source>
</evidence>
<reference evidence="2 3" key="1">
    <citation type="submission" date="2020-04" db="EMBL/GenBank/DDBJ databases">
        <title>Perkinsus olseni comparative genomics.</title>
        <authorList>
            <person name="Bogema D.R."/>
        </authorList>
    </citation>
    <scope>NUCLEOTIDE SEQUENCE [LARGE SCALE GENOMIC DNA]</scope>
    <source>
        <strain evidence="2">ATCC PRA-205</strain>
    </source>
</reference>
<feature type="compositionally biased region" description="Basic and acidic residues" evidence="1">
    <location>
        <begin position="79"/>
        <end position="94"/>
    </location>
</feature>
<dbReference type="EMBL" id="JABANM010001581">
    <property type="protein sequence ID" value="KAF4754041.1"/>
    <property type="molecule type" value="Genomic_DNA"/>
</dbReference>
<dbReference type="AlphaFoldDB" id="A0A7J6UAD6"/>
<feature type="non-terminal residue" evidence="2">
    <location>
        <position position="1"/>
    </location>
</feature>
<protein>
    <submittedName>
        <fullName evidence="2">Uncharacterized protein</fullName>
    </submittedName>
</protein>
<organism evidence="2 3">
    <name type="scientific">Perkinsus olseni</name>
    <name type="common">Perkinsus atlanticus</name>
    <dbReference type="NCBI Taxonomy" id="32597"/>
    <lineage>
        <taxon>Eukaryota</taxon>
        <taxon>Sar</taxon>
        <taxon>Alveolata</taxon>
        <taxon>Perkinsozoa</taxon>
        <taxon>Perkinsea</taxon>
        <taxon>Perkinsida</taxon>
        <taxon>Perkinsidae</taxon>
        <taxon>Perkinsus</taxon>
    </lineage>
</organism>
<proteinExistence type="predicted"/>
<dbReference type="Proteomes" id="UP000574390">
    <property type="component" value="Unassembled WGS sequence"/>
</dbReference>
<name>A0A7J6UAD6_PEROL</name>
<feature type="compositionally biased region" description="Basic and acidic residues" evidence="1">
    <location>
        <begin position="1"/>
        <end position="25"/>
    </location>
</feature>
<accession>A0A7J6UAD6</accession>
<gene>
    <name evidence="2" type="ORF">FOZ62_019923</name>
</gene>
<evidence type="ECO:0000256" key="1">
    <source>
        <dbReference type="SAM" id="MobiDB-lite"/>
    </source>
</evidence>
<feature type="compositionally biased region" description="Polar residues" evidence="1">
    <location>
        <begin position="44"/>
        <end position="55"/>
    </location>
</feature>
<evidence type="ECO:0000313" key="3">
    <source>
        <dbReference type="Proteomes" id="UP000574390"/>
    </source>
</evidence>
<feature type="region of interest" description="Disordered" evidence="1">
    <location>
        <begin position="1"/>
        <end position="102"/>
    </location>
</feature>